<name>A0A0E9UGS0_ANGAN</name>
<evidence type="ECO:0008006" key="3">
    <source>
        <dbReference type="Google" id="ProtNLM"/>
    </source>
</evidence>
<sequence length="86" mass="9698">MAGPWAIFSYILVVRQACVAVLRQLGNRIASCLEIHERYWGEPAVHRGFLHSCPHRVNPIQKPAEFMYGCVNKHLTGVNASLFSSF</sequence>
<proteinExistence type="predicted"/>
<dbReference type="AlphaFoldDB" id="A0A0E9UGS0"/>
<feature type="chain" id="PRO_5002433348" description="Secreted protein" evidence="1">
    <location>
        <begin position="21"/>
        <end position="86"/>
    </location>
</feature>
<evidence type="ECO:0000256" key="1">
    <source>
        <dbReference type="SAM" id="SignalP"/>
    </source>
</evidence>
<protein>
    <recommendedName>
        <fullName evidence="3">Secreted protein</fullName>
    </recommendedName>
</protein>
<reference evidence="2" key="1">
    <citation type="submission" date="2014-11" db="EMBL/GenBank/DDBJ databases">
        <authorList>
            <person name="Amaro Gonzalez C."/>
        </authorList>
    </citation>
    <scope>NUCLEOTIDE SEQUENCE</scope>
</reference>
<reference evidence="2" key="2">
    <citation type="journal article" date="2015" name="Fish Shellfish Immunol.">
        <title>Early steps in the European eel (Anguilla anguilla)-Vibrio vulnificus interaction in the gills: Role of the RtxA13 toxin.</title>
        <authorList>
            <person name="Callol A."/>
            <person name="Pajuelo D."/>
            <person name="Ebbesson L."/>
            <person name="Teles M."/>
            <person name="MacKenzie S."/>
            <person name="Amaro C."/>
        </authorList>
    </citation>
    <scope>NUCLEOTIDE SEQUENCE</scope>
</reference>
<feature type="signal peptide" evidence="1">
    <location>
        <begin position="1"/>
        <end position="20"/>
    </location>
</feature>
<keyword evidence="1" id="KW-0732">Signal</keyword>
<evidence type="ECO:0000313" key="2">
    <source>
        <dbReference type="EMBL" id="JAH64916.1"/>
    </source>
</evidence>
<dbReference type="EMBL" id="GBXM01043661">
    <property type="protein sequence ID" value="JAH64916.1"/>
    <property type="molecule type" value="Transcribed_RNA"/>
</dbReference>
<accession>A0A0E9UGS0</accession>
<organism evidence="2">
    <name type="scientific">Anguilla anguilla</name>
    <name type="common">European freshwater eel</name>
    <name type="synonym">Muraena anguilla</name>
    <dbReference type="NCBI Taxonomy" id="7936"/>
    <lineage>
        <taxon>Eukaryota</taxon>
        <taxon>Metazoa</taxon>
        <taxon>Chordata</taxon>
        <taxon>Craniata</taxon>
        <taxon>Vertebrata</taxon>
        <taxon>Euteleostomi</taxon>
        <taxon>Actinopterygii</taxon>
        <taxon>Neopterygii</taxon>
        <taxon>Teleostei</taxon>
        <taxon>Anguilliformes</taxon>
        <taxon>Anguillidae</taxon>
        <taxon>Anguilla</taxon>
    </lineage>
</organism>